<sequence length="142" mass="16047">MDLFSTIFQVGQKVASEYRQGLAASSECQQSTVLQLVNRSRSDIIDATMSSMDKFDWFMAGPLFDRPYIPSNSSQERSATLNTTAAHCPFEMTLIFSDGTMDKFRMHQKFPFDGCPGFQHFNGPHVITFACSENRVIITIRD</sequence>
<reference evidence="1 2" key="2">
    <citation type="journal article" date="2010" name="Nucleic Acids Res.">
        <title>BeetleBase in 2010: revisions to provide comprehensive genomic information for Tribolium castaneum.</title>
        <authorList>
            <person name="Kim H.S."/>
            <person name="Murphy T."/>
            <person name="Xia J."/>
            <person name="Caragea D."/>
            <person name="Park Y."/>
            <person name="Beeman R.W."/>
            <person name="Lorenzen M.D."/>
            <person name="Butcher S."/>
            <person name="Manak J.R."/>
            <person name="Brown S.J."/>
        </authorList>
    </citation>
    <scope>GENOME REANNOTATION</scope>
    <source>
        <strain evidence="1 2">Georgia GA2</strain>
    </source>
</reference>
<proteinExistence type="predicted"/>
<keyword evidence="2" id="KW-1185">Reference proteome</keyword>
<organism evidence="1 2">
    <name type="scientific">Tribolium castaneum</name>
    <name type="common">Red flour beetle</name>
    <dbReference type="NCBI Taxonomy" id="7070"/>
    <lineage>
        <taxon>Eukaryota</taxon>
        <taxon>Metazoa</taxon>
        <taxon>Ecdysozoa</taxon>
        <taxon>Arthropoda</taxon>
        <taxon>Hexapoda</taxon>
        <taxon>Insecta</taxon>
        <taxon>Pterygota</taxon>
        <taxon>Neoptera</taxon>
        <taxon>Endopterygota</taxon>
        <taxon>Coleoptera</taxon>
        <taxon>Polyphaga</taxon>
        <taxon>Cucujiformia</taxon>
        <taxon>Tenebrionidae</taxon>
        <taxon>Tenebrionidae incertae sedis</taxon>
        <taxon>Tribolium</taxon>
    </lineage>
</organism>
<evidence type="ECO:0000313" key="1">
    <source>
        <dbReference type="EMBL" id="KYB25139.1"/>
    </source>
</evidence>
<evidence type="ECO:0000313" key="2">
    <source>
        <dbReference type="Proteomes" id="UP000007266"/>
    </source>
</evidence>
<dbReference type="InParanoid" id="A0A139WB51"/>
<name>A0A139WB51_TRICA</name>
<reference evidence="1 2" key="1">
    <citation type="journal article" date="2008" name="Nature">
        <title>The genome of the model beetle and pest Tribolium castaneum.</title>
        <authorList>
            <consortium name="Tribolium Genome Sequencing Consortium"/>
            <person name="Richards S."/>
            <person name="Gibbs R.A."/>
            <person name="Weinstock G.M."/>
            <person name="Brown S.J."/>
            <person name="Denell R."/>
            <person name="Beeman R.W."/>
            <person name="Gibbs R."/>
            <person name="Beeman R.W."/>
            <person name="Brown S.J."/>
            <person name="Bucher G."/>
            <person name="Friedrich M."/>
            <person name="Grimmelikhuijzen C.J."/>
            <person name="Klingler M."/>
            <person name="Lorenzen M."/>
            <person name="Richards S."/>
            <person name="Roth S."/>
            <person name="Schroder R."/>
            <person name="Tautz D."/>
            <person name="Zdobnov E.M."/>
            <person name="Muzny D."/>
            <person name="Gibbs R.A."/>
            <person name="Weinstock G.M."/>
            <person name="Attaway T."/>
            <person name="Bell S."/>
            <person name="Buhay C.J."/>
            <person name="Chandrabose M.N."/>
            <person name="Chavez D."/>
            <person name="Clerk-Blankenburg K.P."/>
            <person name="Cree A."/>
            <person name="Dao M."/>
            <person name="Davis C."/>
            <person name="Chacko J."/>
            <person name="Dinh H."/>
            <person name="Dugan-Rocha S."/>
            <person name="Fowler G."/>
            <person name="Garner T.T."/>
            <person name="Garnes J."/>
            <person name="Gnirke A."/>
            <person name="Hawes A."/>
            <person name="Hernandez J."/>
            <person name="Hines S."/>
            <person name="Holder M."/>
            <person name="Hume J."/>
            <person name="Jhangiani S.N."/>
            <person name="Joshi V."/>
            <person name="Khan Z.M."/>
            <person name="Jackson L."/>
            <person name="Kovar C."/>
            <person name="Kowis A."/>
            <person name="Lee S."/>
            <person name="Lewis L.R."/>
            <person name="Margolis J."/>
            <person name="Morgan M."/>
            <person name="Nazareth L.V."/>
            <person name="Nguyen N."/>
            <person name="Okwuonu G."/>
            <person name="Parker D."/>
            <person name="Richards S."/>
            <person name="Ruiz S.J."/>
            <person name="Santibanez J."/>
            <person name="Savard J."/>
            <person name="Scherer S.E."/>
            <person name="Schneider B."/>
            <person name="Sodergren E."/>
            <person name="Tautz D."/>
            <person name="Vattahil S."/>
            <person name="Villasana D."/>
            <person name="White C.S."/>
            <person name="Wright R."/>
            <person name="Park Y."/>
            <person name="Beeman R.W."/>
            <person name="Lord J."/>
            <person name="Oppert B."/>
            <person name="Lorenzen M."/>
            <person name="Brown S."/>
            <person name="Wang L."/>
            <person name="Savard J."/>
            <person name="Tautz D."/>
            <person name="Richards S."/>
            <person name="Weinstock G."/>
            <person name="Gibbs R.A."/>
            <person name="Liu Y."/>
            <person name="Worley K."/>
            <person name="Weinstock G."/>
            <person name="Elsik C.G."/>
            <person name="Reese J.T."/>
            <person name="Elhaik E."/>
            <person name="Landan G."/>
            <person name="Graur D."/>
            <person name="Arensburger P."/>
            <person name="Atkinson P."/>
            <person name="Beeman R.W."/>
            <person name="Beidler J."/>
            <person name="Brown S.J."/>
            <person name="Demuth J.P."/>
            <person name="Drury D.W."/>
            <person name="Du Y.Z."/>
            <person name="Fujiwara H."/>
            <person name="Lorenzen M."/>
            <person name="Maselli V."/>
            <person name="Osanai M."/>
            <person name="Park Y."/>
            <person name="Robertson H.M."/>
            <person name="Tu Z."/>
            <person name="Wang J.J."/>
            <person name="Wang S."/>
            <person name="Richards S."/>
            <person name="Song H."/>
            <person name="Zhang L."/>
            <person name="Sodergren E."/>
            <person name="Werner D."/>
            <person name="Stanke M."/>
            <person name="Morgenstern B."/>
            <person name="Solovyev V."/>
            <person name="Kosarev P."/>
            <person name="Brown G."/>
            <person name="Chen H.C."/>
            <person name="Ermolaeva O."/>
            <person name="Hlavina W."/>
            <person name="Kapustin Y."/>
            <person name="Kiryutin B."/>
            <person name="Kitts P."/>
            <person name="Maglott D."/>
            <person name="Pruitt K."/>
            <person name="Sapojnikov V."/>
            <person name="Souvorov A."/>
            <person name="Mackey A.J."/>
            <person name="Waterhouse R.M."/>
            <person name="Wyder S."/>
            <person name="Zdobnov E.M."/>
            <person name="Zdobnov E.M."/>
            <person name="Wyder S."/>
            <person name="Kriventseva E.V."/>
            <person name="Kadowaki T."/>
            <person name="Bork P."/>
            <person name="Aranda M."/>
            <person name="Bao R."/>
            <person name="Beermann A."/>
            <person name="Berns N."/>
            <person name="Bolognesi R."/>
            <person name="Bonneton F."/>
            <person name="Bopp D."/>
            <person name="Brown S.J."/>
            <person name="Bucher G."/>
            <person name="Butts T."/>
            <person name="Chaumot A."/>
            <person name="Denell R.E."/>
            <person name="Ferrier D.E."/>
            <person name="Friedrich M."/>
            <person name="Gordon C.M."/>
            <person name="Jindra M."/>
            <person name="Klingler M."/>
            <person name="Lan Q."/>
            <person name="Lattorff H.M."/>
            <person name="Laudet V."/>
            <person name="von Levetsow C."/>
            <person name="Liu Z."/>
            <person name="Lutz R."/>
            <person name="Lynch J.A."/>
            <person name="da Fonseca R.N."/>
            <person name="Posnien N."/>
            <person name="Reuter R."/>
            <person name="Roth S."/>
            <person name="Savard J."/>
            <person name="Schinko J.B."/>
            <person name="Schmitt C."/>
            <person name="Schoppmeier M."/>
            <person name="Schroder R."/>
            <person name="Shippy T.D."/>
            <person name="Simonnet F."/>
            <person name="Marques-Souza H."/>
            <person name="Tautz D."/>
            <person name="Tomoyasu Y."/>
            <person name="Trauner J."/>
            <person name="Van der Zee M."/>
            <person name="Vervoort M."/>
            <person name="Wittkopp N."/>
            <person name="Wimmer E.A."/>
            <person name="Yang X."/>
            <person name="Jones A.K."/>
            <person name="Sattelle D.B."/>
            <person name="Ebert P.R."/>
            <person name="Nelson D."/>
            <person name="Scott J.G."/>
            <person name="Beeman R.W."/>
            <person name="Muthukrishnan S."/>
            <person name="Kramer K.J."/>
            <person name="Arakane Y."/>
            <person name="Beeman R.W."/>
            <person name="Zhu Q."/>
            <person name="Hogenkamp D."/>
            <person name="Dixit R."/>
            <person name="Oppert B."/>
            <person name="Jiang H."/>
            <person name="Zou Z."/>
            <person name="Marshall J."/>
            <person name="Elpidina E."/>
            <person name="Vinokurov K."/>
            <person name="Oppert C."/>
            <person name="Zou Z."/>
            <person name="Evans J."/>
            <person name="Lu Z."/>
            <person name="Zhao P."/>
            <person name="Sumathipala N."/>
            <person name="Altincicek B."/>
            <person name="Vilcinskas A."/>
            <person name="Williams M."/>
            <person name="Hultmark D."/>
            <person name="Hetru C."/>
            <person name="Jiang H."/>
            <person name="Grimmelikhuijzen C.J."/>
            <person name="Hauser F."/>
            <person name="Cazzamali G."/>
            <person name="Williamson M."/>
            <person name="Park Y."/>
            <person name="Li B."/>
            <person name="Tanaka Y."/>
            <person name="Predel R."/>
            <person name="Neupert S."/>
            <person name="Schachtner J."/>
            <person name="Verleyen P."/>
            <person name="Raible F."/>
            <person name="Bork P."/>
            <person name="Friedrich M."/>
            <person name="Walden K.K."/>
            <person name="Robertson H.M."/>
            <person name="Angeli S."/>
            <person name="Foret S."/>
            <person name="Bucher G."/>
            <person name="Schuetz S."/>
            <person name="Maleszka R."/>
            <person name="Wimmer E.A."/>
            <person name="Beeman R.W."/>
            <person name="Lorenzen M."/>
            <person name="Tomoyasu Y."/>
            <person name="Miller S.C."/>
            <person name="Grossmann D."/>
            <person name="Bucher G."/>
        </authorList>
    </citation>
    <scope>NUCLEOTIDE SEQUENCE [LARGE SCALE GENOMIC DNA]</scope>
    <source>
        <strain evidence="1 2">Georgia GA2</strain>
    </source>
</reference>
<dbReference type="Proteomes" id="UP000007266">
    <property type="component" value="Linkage group 10"/>
</dbReference>
<accession>A0A139WB51</accession>
<protein>
    <submittedName>
        <fullName evidence="1">Uncharacterized protein</fullName>
    </submittedName>
</protein>
<dbReference type="EMBL" id="KQ971374">
    <property type="protein sequence ID" value="KYB25139.1"/>
    <property type="molecule type" value="Genomic_DNA"/>
</dbReference>
<gene>
    <name evidence="1" type="primary">AUGUSTUS-3.0.2_31304</name>
    <name evidence="1" type="ORF">TcasGA2_TC031304</name>
</gene>
<dbReference type="AlphaFoldDB" id="A0A139WB51"/>